<dbReference type="NCBIfam" id="TIGR00256">
    <property type="entry name" value="D-aminoacyl-tRNA deacylase"/>
    <property type="match status" value="1"/>
</dbReference>
<comment type="catalytic activity">
    <reaction evidence="2">
        <text>a D-aminoacyl-tRNA + H2O = a tRNA + a D-alpha-amino acid + H(+)</text>
        <dbReference type="Rhea" id="RHEA:13953"/>
        <dbReference type="Rhea" id="RHEA-COMP:10123"/>
        <dbReference type="Rhea" id="RHEA-COMP:10124"/>
        <dbReference type="ChEBI" id="CHEBI:15377"/>
        <dbReference type="ChEBI" id="CHEBI:15378"/>
        <dbReference type="ChEBI" id="CHEBI:59871"/>
        <dbReference type="ChEBI" id="CHEBI:78442"/>
        <dbReference type="ChEBI" id="CHEBI:79333"/>
        <dbReference type="EC" id="3.1.1.96"/>
    </reaction>
</comment>
<dbReference type="Pfam" id="PF02580">
    <property type="entry name" value="Tyr_Deacylase"/>
    <property type="match status" value="1"/>
</dbReference>
<name>A0A9D2GRP4_9BACT</name>
<accession>A0A9D2GRP4</accession>
<dbReference type="HAMAP" id="MF_00518">
    <property type="entry name" value="Deacylase_Dtd"/>
    <property type="match status" value="1"/>
</dbReference>
<protein>
    <recommendedName>
        <fullName evidence="2">D-aminoacyl-tRNA deacylase</fullName>
        <shortName evidence="2">DTD</shortName>
        <ecNumber evidence="2">3.1.1.96</ecNumber>
    </recommendedName>
    <alternativeName>
        <fullName evidence="2">Gly-tRNA(Ala) deacylase</fullName>
        <ecNumber evidence="2">3.1.1.-</ecNumber>
    </alternativeName>
</protein>
<evidence type="ECO:0000313" key="3">
    <source>
        <dbReference type="EMBL" id="HIZ88752.1"/>
    </source>
</evidence>
<feature type="short sequence motif" description="Gly-cisPro motif, important for rejection of L-amino acids" evidence="2">
    <location>
        <begin position="138"/>
        <end position="139"/>
    </location>
</feature>
<evidence type="ECO:0000256" key="2">
    <source>
        <dbReference type="HAMAP-Rule" id="MF_00518"/>
    </source>
</evidence>
<dbReference type="InterPro" id="IPR023509">
    <property type="entry name" value="DTD-like_sf"/>
</dbReference>
<dbReference type="GO" id="GO:0051500">
    <property type="term" value="F:D-tyrosyl-tRNA(Tyr) deacylase activity"/>
    <property type="evidence" value="ECO:0007669"/>
    <property type="project" value="TreeGrafter"/>
</dbReference>
<dbReference type="EC" id="3.1.1.96" evidence="2"/>
<dbReference type="Proteomes" id="UP000824176">
    <property type="component" value="Unassembled WGS sequence"/>
</dbReference>
<dbReference type="PANTHER" id="PTHR10472:SF5">
    <property type="entry name" value="D-AMINOACYL-TRNA DEACYLASE 1"/>
    <property type="match status" value="1"/>
</dbReference>
<evidence type="ECO:0000313" key="4">
    <source>
        <dbReference type="Proteomes" id="UP000824176"/>
    </source>
</evidence>
<dbReference type="Gene3D" id="3.50.80.10">
    <property type="entry name" value="D-tyrosyl-tRNA(Tyr) deacylase"/>
    <property type="match status" value="1"/>
</dbReference>
<keyword evidence="2" id="KW-0694">RNA-binding</keyword>
<dbReference type="EMBL" id="DXAQ01000033">
    <property type="protein sequence ID" value="HIZ88752.1"/>
    <property type="molecule type" value="Genomic_DNA"/>
</dbReference>
<dbReference type="AlphaFoldDB" id="A0A9D2GRP4"/>
<comment type="subunit">
    <text evidence="2">Homodimer.</text>
</comment>
<reference evidence="3" key="1">
    <citation type="journal article" date="2021" name="PeerJ">
        <title>Extensive microbial diversity within the chicken gut microbiome revealed by metagenomics and culture.</title>
        <authorList>
            <person name="Gilroy R."/>
            <person name="Ravi A."/>
            <person name="Getino M."/>
            <person name="Pursley I."/>
            <person name="Horton D.L."/>
            <person name="Alikhan N.F."/>
            <person name="Baker D."/>
            <person name="Gharbi K."/>
            <person name="Hall N."/>
            <person name="Watson M."/>
            <person name="Adriaenssens E.M."/>
            <person name="Foster-Nyarko E."/>
            <person name="Jarju S."/>
            <person name="Secka A."/>
            <person name="Antonio M."/>
            <person name="Oren A."/>
            <person name="Chaudhuri R.R."/>
            <person name="La Ragione R."/>
            <person name="Hildebrand F."/>
            <person name="Pallen M.J."/>
        </authorList>
    </citation>
    <scope>NUCLEOTIDE SEQUENCE</scope>
    <source>
        <strain evidence="3">ChiW4-1371</strain>
    </source>
</reference>
<proteinExistence type="inferred from homology"/>
<dbReference type="EC" id="3.1.1.-" evidence="2"/>
<dbReference type="GO" id="GO:0019478">
    <property type="term" value="P:D-amino acid catabolic process"/>
    <property type="evidence" value="ECO:0007669"/>
    <property type="project" value="UniProtKB-UniRule"/>
</dbReference>
<comment type="function">
    <text evidence="2">An aminoacyl-tRNA editing enzyme that deacylates mischarged D-aminoacyl-tRNAs. Also deacylates mischarged glycyl-tRNA(Ala), protecting cells against glycine mischarging by AlaRS. Acts via tRNA-based rather than protein-based catalysis; rejects L-amino acids rather than detecting D-amino acids in the active site. By recycling D-aminoacyl-tRNA to D-amino acids and free tRNA molecules, this enzyme counteracts the toxicity associated with the formation of D-aminoacyl-tRNA entities in vivo and helps enforce protein L-homochirality.</text>
</comment>
<dbReference type="GO" id="GO:0000049">
    <property type="term" value="F:tRNA binding"/>
    <property type="evidence" value="ECO:0007669"/>
    <property type="project" value="UniProtKB-UniRule"/>
</dbReference>
<reference evidence="3" key="2">
    <citation type="submission" date="2021-04" db="EMBL/GenBank/DDBJ databases">
        <authorList>
            <person name="Gilroy R."/>
        </authorList>
    </citation>
    <scope>NUCLEOTIDE SEQUENCE</scope>
    <source>
        <strain evidence="3">ChiW4-1371</strain>
    </source>
</reference>
<dbReference type="FunFam" id="3.50.80.10:FF:000001">
    <property type="entry name" value="D-aminoacyl-tRNA deacylase"/>
    <property type="match status" value="1"/>
</dbReference>
<organism evidence="3 4">
    <name type="scientific">Candidatus Mucispirillum faecigallinarum</name>
    <dbReference type="NCBI Taxonomy" id="2838699"/>
    <lineage>
        <taxon>Bacteria</taxon>
        <taxon>Pseudomonadati</taxon>
        <taxon>Deferribacterota</taxon>
        <taxon>Deferribacteres</taxon>
        <taxon>Deferribacterales</taxon>
        <taxon>Mucispirillaceae</taxon>
        <taxon>Mucispirillum</taxon>
    </lineage>
</organism>
<comment type="subcellular location">
    <subcellularLocation>
        <location evidence="2">Cytoplasm</location>
    </subcellularLocation>
</comment>
<comment type="similarity">
    <text evidence="1 2">Belongs to the DTD family.</text>
</comment>
<keyword evidence="2" id="KW-0820">tRNA-binding</keyword>
<gene>
    <name evidence="2 3" type="primary">dtd</name>
    <name evidence="3" type="ORF">H9804_02310</name>
</gene>
<dbReference type="InterPro" id="IPR003732">
    <property type="entry name" value="Daa-tRNA_deacyls_DTD"/>
</dbReference>
<dbReference type="GO" id="GO:0106026">
    <property type="term" value="F:Gly-tRNA(Ala) deacylase activity"/>
    <property type="evidence" value="ECO:0007669"/>
    <property type="project" value="UniProtKB-UniRule"/>
</dbReference>
<dbReference type="GO" id="GO:0043908">
    <property type="term" value="F:Ser(Gly)-tRNA(Ala) hydrolase activity"/>
    <property type="evidence" value="ECO:0007669"/>
    <property type="project" value="UniProtKB-UniRule"/>
</dbReference>
<dbReference type="GO" id="GO:0005737">
    <property type="term" value="C:cytoplasm"/>
    <property type="evidence" value="ECO:0007669"/>
    <property type="project" value="UniProtKB-SubCell"/>
</dbReference>
<keyword evidence="2 3" id="KW-0378">Hydrolase</keyword>
<dbReference type="SUPFAM" id="SSF69500">
    <property type="entry name" value="DTD-like"/>
    <property type="match status" value="1"/>
</dbReference>
<comment type="domain">
    <text evidence="2">A Gly-cisPro motif from one monomer fits into the active site of the other monomer to allow specific chiral rejection of L-amino acids.</text>
</comment>
<evidence type="ECO:0000256" key="1">
    <source>
        <dbReference type="ARBA" id="ARBA00009673"/>
    </source>
</evidence>
<sequence>MISVVQRVYEASVKINGEVYGSINNGLLVFFCVEDGDTDDKIQYMSEKILNLRIFEDDNGKMSKSLQDINGDMLIISQFTLAADCSKGRRPDFTGAAKPDIAKEMYNKFIEDVSSKINGKTATGQFGADMKVSLINDGPVTMIIKR</sequence>
<comment type="catalytic activity">
    <reaction evidence="2">
        <text>glycyl-tRNA(Ala) + H2O = tRNA(Ala) + glycine + H(+)</text>
        <dbReference type="Rhea" id="RHEA:53744"/>
        <dbReference type="Rhea" id="RHEA-COMP:9657"/>
        <dbReference type="Rhea" id="RHEA-COMP:13640"/>
        <dbReference type="ChEBI" id="CHEBI:15377"/>
        <dbReference type="ChEBI" id="CHEBI:15378"/>
        <dbReference type="ChEBI" id="CHEBI:57305"/>
        <dbReference type="ChEBI" id="CHEBI:78442"/>
        <dbReference type="ChEBI" id="CHEBI:78522"/>
    </reaction>
</comment>
<comment type="caution">
    <text evidence="3">The sequence shown here is derived from an EMBL/GenBank/DDBJ whole genome shotgun (WGS) entry which is preliminary data.</text>
</comment>
<dbReference type="PANTHER" id="PTHR10472">
    <property type="entry name" value="D-TYROSYL-TRNA TYR DEACYLASE"/>
    <property type="match status" value="1"/>
</dbReference>
<keyword evidence="2" id="KW-0963">Cytoplasm</keyword>